<keyword evidence="12" id="KW-1133">Transmembrane helix</keyword>
<keyword evidence="4" id="KW-0964">Secreted</keyword>
<dbReference type="AlphaFoldDB" id="A0A226EI39"/>
<keyword evidence="6 10" id="KW-0879">Wnt signaling pathway</keyword>
<keyword evidence="7" id="KW-1015">Disulfide bond</keyword>
<evidence type="ECO:0000256" key="7">
    <source>
        <dbReference type="ARBA" id="ARBA00023157"/>
    </source>
</evidence>
<evidence type="ECO:0000256" key="9">
    <source>
        <dbReference type="ARBA" id="ARBA00023288"/>
    </source>
</evidence>
<dbReference type="InterPro" id="IPR043158">
    <property type="entry name" value="Wnt_C"/>
</dbReference>
<evidence type="ECO:0000256" key="8">
    <source>
        <dbReference type="ARBA" id="ARBA00023180"/>
    </source>
</evidence>
<dbReference type="GO" id="GO:0005615">
    <property type="term" value="C:extracellular space"/>
    <property type="evidence" value="ECO:0007669"/>
    <property type="project" value="TreeGrafter"/>
</dbReference>
<evidence type="ECO:0000256" key="4">
    <source>
        <dbReference type="ARBA" id="ARBA00022525"/>
    </source>
</evidence>
<proteinExistence type="inferred from homology"/>
<dbReference type="EMBL" id="LNIX01000003">
    <property type="protein sequence ID" value="OXA57292.1"/>
    <property type="molecule type" value="Genomic_DNA"/>
</dbReference>
<dbReference type="InterPro" id="IPR018161">
    <property type="entry name" value="Wnt_CS"/>
</dbReference>
<organism evidence="13 14">
    <name type="scientific">Folsomia candida</name>
    <name type="common">Springtail</name>
    <dbReference type="NCBI Taxonomy" id="158441"/>
    <lineage>
        <taxon>Eukaryota</taxon>
        <taxon>Metazoa</taxon>
        <taxon>Ecdysozoa</taxon>
        <taxon>Arthropoda</taxon>
        <taxon>Hexapoda</taxon>
        <taxon>Collembola</taxon>
        <taxon>Entomobryomorpha</taxon>
        <taxon>Isotomoidea</taxon>
        <taxon>Isotomidae</taxon>
        <taxon>Proisotominae</taxon>
        <taxon>Folsomia</taxon>
    </lineage>
</organism>
<dbReference type="Proteomes" id="UP000198287">
    <property type="component" value="Unassembled WGS sequence"/>
</dbReference>
<name>A0A226EI39_FOLCA</name>
<sequence length="451" mass="49647">MKLDLFVYYLFPLCNYCPNFLLQLLATHYYAGIILYCPLIVAGIENLTWIDIKHEGAAPHPSLINNNDDIFPCSGDNWNCAQNGTQGNDAAREEAAVGGEDDGKAGGLQSAIEFAVHLSSKDCQQRFKWSRWNCSESTWMANTGTKENAYMTASLSAAVTYSIAKACARGDISNCGCAPPTTIASSSGSSSGNYDKSGSLASSSLLHQGGYWRWGGCSADVDFAVKLARRSTQKMIRTKSPSISADNMIEKDVLHAVVAHNKRVGRNIVSKSLDTDCKCHGVSGSCTLKTCWMKLPQFGKIGKMIFNLYKKSSLIIAQDNLDGRHVTRINKSINNSTLSPKRRRVHLEVVDQHGGKPSRGELIHLVTSPTYCEQEGIYHPGTKGRRCLRSSSTESPSSEDTSEGSCSILCCGRGYNTHVTWRRWKCHCAFHWCCVVECQDCQEKVQLYTCN</sequence>
<evidence type="ECO:0000256" key="3">
    <source>
        <dbReference type="ARBA" id="ARBA00022473"/>
    </source>
</evidence>
<feature type="compositionally biased region" description="Low complexity" evidence="11">
    <location>
        <begin position="390"/>
        <end position="405"/>
    </location>
</feature>
<dbReference type="GO" id="GO:0005125">
    <property type="term" value="F:cytokine activity"/>
    <property type="evidence" value="ECO:0007669"/>
    <property type="project" value="TreeGrafter"/>
</dbReference>
<keyword evidence="8" id="KW-0325">Glycoprotein</keyword>
<keyword evidence="14" id="KW-1185">Reference proteome</keyword>
<dbReference type="SMART" id="SM00097">
    <property type="entry name" value="WNT1"/>
    <property type="match status" value="1"/>
</dbReference>
<dbReference type="STRING" id="158441.A0A226EI39"/>
<dbReference type="CDD" id="cd13113">
    <property type="entry name" value="Wnt"/>
    <property type="match status" value="1"/>
</dbReference>
<dbReference type="PANTHER" id="PTHR12027">
    <property type="entry name" value="WNT RELATED"/>
    <property type="match status" value="1"/>
</dbReference>
<comment type="similarity">
    <text evidence="2 10">Belongs to the Wnt family.</text>
</comment>
<dbReference type="OrthoDB" id="5945655at2759"/>
<reference evidence="13 14" key="1">
    <citation type="submission" date="2015-12" db="EMBL/GenBank/DDBJ databases">
        <title>The genome of Folsomia candida.</title>
        <authorList>
            <person name="Faddeeva A."/>
            <person name="Derks M.F."/>
            <person name="Anvar Y."/>
            <person name="Smit S."/>
            <person name="Van Straalen N."/>
            <person name="Roelofs D."/>
        </authorList>
    </citation>
    <scope>NUCLEOTIDE SEQUENCE [LARGE SCALE GENOMIC DNA]</scope>
    <source>
        <strain evidence="13 14">VU population</strain>
        <tissue evidence="13">Whole body</tissue>
    </source>
</reference>
<comment type="caution">
    <text evidence="13">The sequence shown here is derived from an EMBL/GenBank/DDBJ whole genome shotgun (WGS) entry which is preliminary data.</text>
</comment>
<evidence type="ECO:0000313" key="14">
    <source>
        <dbReference type="Proteomes" id="UP000198287"/>
    </source>
</evidence>
<comment type="function">
    <text evidence="10">Ligand for members of the frizzled family of seven transmembrane receptors.</text>
</comment>
<keyword evidence="5" id="KW-0272">Extracellular matrix</keyword>
<dbReference type="PROSITE" id="PS00246">
    <property type="entry name" value="WNT1"/>
    <property type="match status" value="1"/>
</dbReference>
<comment type="subcellular location">
    <subcellularLocation>
        <location evidence="1 10">Secreted</location>
        <location evidence="1 10">Extracellular space</location>
        <location evidence="1 10">Extracellular matrix</location>
    </subcellularLocation>
</comment>
<dbReference type="GO" id="GO:0005109">
    <property type="term" value="F:frizzled binding"/>
    <property type="evidence" value="ECO:0007669"/>
    <property type="project" value="TreeGrafter"/>
</dbReference>
<dbReference type="GO" id="GO:0045165">
    <property type="term" value="P:cell fate commitment"/>
    <property type="evidence" value="ECO:0007669"/>
    <property type="project" value="TreeGrafter"/>
</dbReference>
<accession>A0A226EI39</accession>
<protein>
    <recommendedName>
        <fullName evidence="10">Protein Wnt</fullName>
    </recommendedName>
</protein>
<gene>
    <name evidence="13" type="ORF">Fcan01_06749</name>
</gene>
<dbReference type="PANTHER" id="PTHR12027:SF112">
    <property type="entry name" value="PROTEIN WNT-2"/>
    <property type="match status" value="1"/>
</dbReference>
<evidence type="ECO:0000256" key="12">
    <source>
        <dbReference type="SAM" id="Phobius"/>
    </source>
</evidence>
<evidence type="ECO:0000256" key="2">
    <source>
        <dbReference type="ARBA" id="ARBA00005683"/>
    </source>
</evidence>
<dbReference type="GO" id="GO:0030182">
    <property type="term" value="P:neuron differentiation"/>
    <property type="evidence" value="ECO:0007669"/>
    <property type="project" value="TreeGrafter"/>
</dbReference>
<evidence type="ECO:0000256" key="11">
    <source>
        <dbReference type="SAM" id="MobiDB-lite"/>
    </source>
</evidence>
<evidence type="ECO:0000256" key="1">
    <source>
        <dbReference type="ARBA" id="ARBA00004498"/>
    </source>
</evidence>
<dbReference type="Gene3D" id="3.30.2460.20">
    <property type="match status" value="1"/>
</dbReference>
<evidence type="ECO:0000256" key="10">
    <source>
        <dbReference type="RuleBase" id="RU003500"/>
    </source>
</evidence>
<keyword evidence="9" id="KW-0449">Lipoprotein</keyword>
<dbReference type="GO" id="GO:0046330">
    <property type="term" value="P:positive regulation of JNK cascade"/>
    <property type="evidence" value="ECO:0007669"/>
    <property type="project" value="TreeGrafter"/>
</dbReference>
<evidence type="ECO:0000256" key="5">
    <source>
        <dbReference type="ARBA" id="ARBA00022530"/>
    </source>
</evidence>
<keyword evidence="12" id="KW-0472">Membrane</keyword>
<evidence type="ECO:0000256" key="6">
    <source>
        <dbReference type="ARBA" id="ARBA00022687"/>
    </source>
</evidence>
<feature type="transmembrane region" description="Helical" evidence="12">
    <location>
        <begin position="20"/>
        <end position="44"/>
    </location>
</feature>
<dbReference type="InterPro" id="IPR005817">
    <property type="entry name" value="Wnt"/>
</dbReference>
<feature type="region of interest" description="Disordered" evidence="11">
    <location>
        <begin position="384"/>
        <end position="405"/>
    </location>
</feature>
<keyword evidence="12" id="KW-0812">Transmembrane</keyword>
<evidence type="ECO:0000313" key="13">
    <source>
        <dbReference type="EMBL" id="OXA57292.1"/>
    </source>
</evidence>
<dbReference type="PRINTS" id="PR01349">
    <property type="entry name" value="WNTPROTEIN"/>
</dbReference>
<dbReference type="Pfam" id="PF00110">
    <property type="entry name" value="wnt"/>
    <property type="match status" value="1"/>
</dbReference>
<dbReference type="GO" id="GO:0060070">
    <property type="term" value="P:canonical Wnt signaling pathway"/>
    <property type="evidence" value="ECO:0007669"/>
    <property type="project" value="TreeGrafter"/>
</dbReference>
<keyword evidence="3 10" id="KW-0217">Developmental protein</keyword>